<protein>
    <recommendedName>
        <fullName evidence="3">Dynactin subunit 6</fullName>
    </recommendedName>
</protein>
<evidence type="ECO:0000256" key="7">
    <source>
        <dbReference type="SAM" id="MobiDB-lite"/>
    </source>
</evidence>
<comment type="caution">
    <text evidence="8">The sequence shown here is derived from an EMBL/GenBank/DDBJ whole genome shotgun (WGS) entry which is preliminary data.</text>
</comment>
<evidence type="ECO:0000313" key="9">
    <source>
        <dbReference type="Proteomes" id="UP001201262"/>
    </source>
</evidence>
<dbReference type="GO" id="GO:0005869">
    <property type="term" value="C:dynactin complex"/>
    <property type="evidence" value="ECO:0007669"/>
    <property type="project" value="InterPro"/>
</dbReference>
<comment type="similarity">
    <text evidence="2">Belongs to the dynactin subunits 5/6 family. Dynactin subunit 6 subfamily.</text>
</comment>
<evidence type="ECO:0000256" key="1">
    <source>
        <dbReference type="ARBA" id="ARBA00004245"/>
    </source>
</evidence>
<dbReference type="RefSeq" id="XP_046075032.1">
    <property type="nucleotide sequence ID" value="XM_046215356.1"/>
</dbReference>
<keyword evidence="8" id="KW-0808">Transferase</keyword>
<evidence type="ECO:0000313" key="8">
    <source>
        <dbReference type="EMBL" id="KAH8701656.1"/>
    </source>
</evidence>
<dbReference type="Gene3D" id="2.160.10.10">
    <property type="entry name" value="Hexapeptide repeat proteins"/>
    <property type="match status" value="1"/>
</dbReference>
<dbReference type="EMBL" id="JAJTJA010000003">
    <property type="protein sequence ID" value="KAH8701656.1"/>
    <property type="molecule type" value="Genomic_DNA"/>
</dbReference>
<dbReference type="SUPFAM" id="SSF51161">
    <property type="entry name" value="Trimeric LpxA-like enzymes"/>
    <property type="match status" value="1"/>
</dbReference>
<keyword evidence="4" id="KW-0963">Cytoplasm</keyword>
<dbReference type="GO" id="GO:0007052">
    <property type="term" value="P:mitotic spindle organization"/>
    <property type="evidence" value="ECO:0007669"/>
    <property type="project" value="TreeGrafter"/>
</dbReference>
<proteinExistence type="inferred from homology"/>
<comment type="function">
    <text evidence="6">Part of the dynactin complex that activates the molecular motor dynein for ultra-processive transport along microtubules.</text>
</comment>
<dbReference type="GO" id="GO:0016740">
    <property type="term" value="F:transferase activity"/>
    <property type="evidence" value="ECO:0007669"/>
    <property type="project" value="UniProtKB-KW"/>
</dbReference>
<dbReference type="InterPro" id="IPR027777">
    <property type="entry name" value="DCTN6"/>
</dbReference>
<dbReference type="AlphaFoldDB" id="A0AAD4KWK1"/>
<dbReference type="Proteomes" id="UP001201262">
    <property type="component" value="Unassembled WGS sequence"/>
</dbReference>
<dbReference type="GO" id="GO:0070840">
    <property type="term" value="F:dynein complex binding"/>
    <property type="evidence" value="ECO:0007669"/>
    <property type="project" value="TreeGrafter"/>
</dbReference>
<name>A0AAD4KWK1_9EURO</name>
<evidence type="ECO:0000256" key="6">
    <source>
        <dbReference type="ARBA" id="ARBA00034687"/>
    </source>
</evidence>
<dbReference type="PANTHER" id="PTHR13072:SF0">
    <property type="entry name" value="DYNACTIN SUBUNIT 6"/>
    <property type="match status" value="1"/>
</dbReference>
<evidence type="ECO:0000256" key="5">
    <source>
        <dbReference type="ARBA" id="ARBA00023212"/>
    </source>
</evidence>
<dbReference type="InterPro" id="IPR011004">
    <property type="entry name" value="Trimer_LpxA-like_sf"/>
</dbReference>
<feature type="region of interest" description="Disordered" evidence="7">
    <location>
        <begin position="1"/>
        <end position="42"/>
    </location>
</feature>
<organism evidence="8 9">
    <name type="scientific">Talaromyces proteolyticus</name>
    <dbReference type="NCBI Taxonomy" id="1131652"/>
    <lineage>
        <taxon>Eukaryota</taxon>
        <taxon>Fungi</taxon>
        <taxon>Dikarya</taxon>
        <taxon>Ascomycota</taxon>
        <taxon>Pezizomycotina</taxon>
        <taxon>Eurotiomycetes</taxon>
        <taxon>Eurotiomycetidae</taxon>
        <taxon>Eurotiales</taxon>
        <taxon>Trichocomaceae</taxon>
        <taxon>Talaromyces</taxon>
        <taxon>Talaromyces sect. Bacilispori</taxon>
    </lineage>
</organism>
<dbReference type="GeneID" id="70245643"/>
<keyword evidence="9" id="KW-1185">Reference proteome</keyword>
<accession>A0AAD4KWK1</accession>
<evidence type="ECO:0000256" key="3">
    <source>
        <dbReference type="ARBA" id="ARBA00016573"/>
    </source>
</evidence>
<evidence type="ECO:0000256" key="4">
    <source>
        <dbReference type="ARBA" id="ARBA00022490"/>
    </source>
</evidence>
<sequence length="235" mass="24665">MSSSASLKPPPAGLPRQRVVSPSTGTPGPPPPPRAPVSVHSTTTVSETATFHGTYPITIGSGTVIHPRARLYSFEGPIHIGDGCVIGEKCAIGDNEPTAQPASDAEGITTRLSSSVTIGPQTTIRTGAYIRSAAAVDALAVVNRNAIVGSHSKVCSRCEVPEKSTVEDWTVVWAAGQGIGQRKRRRLVGPAAVVSEKDQRPNAKRVEDARLVVLHKEREGLAKMISLSASGGKRR</sequence>
<dbReference type="PANTHER" id="PTHR13072">
    <property type="entry name" value="DYNACTIN 6"/>
    <property type="match status" value="1"/>
</dbReference>
<reference evidence="8" key="1">
    <citation type="submission" date="2021-12" db="EMBL/GenBank/DDBJ databases">
        <title>Convergent genome expansion in fungi linked to evolution of root-endophyte symbiosis.</title>
        <authorList>
            <consortium name="DOE Joint Genome Institute"/>
            <person name="Ke Y.-H."/>
            <person name="Bonito G."/>
            <person name="Liao H.-L."/>
            <person name="Looney B."/>
            <person name="Rojas-Flechas A."/>
            <person name="Nash J."/>
            <person name="Hameed K."/>
            <person name="Schadt C."/>
            <person name="Martin F."/>
            <person name="Crous P.W."/>
            <person name="Miettinen O."/>
            <person name="Magnuson J.K."/>
            <person name="Labbe J."/>
            <person name="Jacobson D."/>
            <person name="Doktycz M.J."/>
            <person name="Veneault-Fourrey C."/>
            <person name="Kuo A."/>
            <person name="Mondo S."/>
            <person name="Calhoun S."/>
            <person name="Riley R."/>
            <person name="Ohm R."/>
            <person name="LaButti K."/>
            <person name="Andreopoulos B."/>
            <person name="Pangilinan J."/>
            <person name="Nolan M."/>
            <person name="Tritt A."/>
            <person name="Clum A."/>
            <person name="Lipzen A."/>
            <person name="Daum C."/>
            <person name="Barry K."/>
            <person name="Grigoriev I.V."/>
            <person name="Vilgalys R."/>
        </authorList>
    </citation>
    <scope>NUCLEOTIDE SEQUENCE</scope>
    <source>
        <strain evidence="8">PMI_201</strain>
    </source>
</reference>
<gene>
    <name evidence="8" type="ORF">BGW36DRAFT_371265</name>
</gene>
<evidence type="ECO:0000256" key="2">
    <source>
        <dbReference type="ARBA" id="ARBA00007719"/>
    </source>
</evidence>
<keyword evidence="5" id="KW-0206">Cytoskeleton</keyword>
<comment type="subcellular location">
    <subcellularLocation>
        <location evidence="1">Cytoplasm</location>
        <location evidence="1">Cytoskeleton</location>
    </subcellularLocation>
</comment>